<dbReference type="EMBL" id="CP014518">
    <property type="protein sequence ID" value="AMM34541.1"/>
    <property type="molecule type" value="Genomic_DNA"/>
</dbReference>
<dbReference type="RefSeq" id="WP_066501356.1">
    <property type="nucleotide sequence ID" value="NZ_BJMO01000006.1"/>
</dbReference>
<dbReference type="InterPro" id="IPR025101">
    <property type="entry name" value="DUF4012"/>
</dbReference>
<dbReference type="OrthoDB" id="3203519at2"/>
<dbReference type="PROSITE" id="PS51257">
    <property type="entry name" value="PROKAR_LIPOPROTEIN"/>
    <property type="match status" value="1"/>
</dbReference>
<evidence type="ECO:0000256" key="1">
    <source>
        <dbReference type="SAM" id="Phobius"/>
    </source>
</evidence>
<sequence length="604" mass="63363">MAGRRSGGRRLRWPSGRKGAWLAGAAVAVLLLLGCCVWLGVRAFLAQQEIGEAQRLAKVIQTQVVAGQGSAAQDSARQFAAHVDAGRSYVDDPVWGLAGHVPFVGTNFSTVSRLADILGTVTHQAVLPLADVAGTISPATLRPSHGAVDLKPVSAARPAIVQADKALKDASAQLAALTPGDGTLPPVRDGLEHFKTVVGEAAQQVSAADTATSVLPAMLGSDGPRTYLVIFQNNAELRATGGIPGAAAEVRVDHGKITLGRQAAGKNIGPFEEPVLPLTDQTQGLYETITGQYFQDVNLTPQFPVSARLATEMWRRQFGQKVDGVVSLDPVALGYLLKATGPVKLPSGETMDSGNAVRLLLSDAYADYRVVQQKDEFFATAAAAVFQKVSAGGFQPKAMLDALAHAASERRLLAWSPDKQEQDAIAAADLAGWPPASSSSKDSFGVYLNDATGAKMDYYLREAYSVSGGMCRQDGRPTWQVDVTLTSAAPPNAATALPRYVTGGGMFGVPPGVVKTQVNVYAPQSAVFLGAWKDSKPLDVHRDADAGYPVAQTYVSLAPGASTTLRLQFLGGEHAETTPGLISTPTVNKPAFSLSALSCKDVAR</sequence>
<dbReference type="AlphaFoldDB" id="A0A127A6H7"/>
<keyword evidence="1" id="KW-0812">Transmembrane</keyword>
<dbReference type="Pfam" id="PF13196">
    <property type="entry name" value="DUF4012"/>
    <property type="match status" value="1"/>
</dbReference>
<organism evidence="2 3">
    <name type="scientific">Sinomonas atrocyanea</name>
    <dbReference type="NCBI Taxonomy" id="37927"/>
    <lineage>
        <taxon>Bacteria</taxon>
        <taxon>Bacillati</taxon>
        <taxon>Actinomycetota</taxon>
        <taxon>Actinomycetes</taxon>
        <taxon>Micrococcales</taxon>
        <taxon>Micrococcaceae</taxon>
        <taxon>Sinomonas</taxon>
    </lineage>
</organism>
<accession>A0A127A6H7</accession>
<reference evidence="2 3" key="1">
    <citation type="submission" date="2016-02" db="EMBL/GenBank/DDBJ databases">
        <title>Complete genome of Sinomonas atrocyanea KCTC 3377.</title>
        <authorList>
            <person name="Kim K.M."/>
        </authorList>
    </citation>
    <scope>NUCLEOTIDE SEQUENCE [LARGE SCALE GENOMIC DNA]</scope>
    <source>
        <strain evidence="2 3">KCTC 3377</strain>
    </source>
</reference>
<gene>
    <name evidence="2" type="ORF">SA2016_3886</name>
</gene>
<name>A0A127A6H7_9MICC</name>
<dbReference type="Proteomes" id="UP000070134">
    <property type="component" value="Chromosome"/>
</dbReference>
<dbReference type="STRING" id="37927.SA2016_3886"/>
<dbReference type="PATRIC" id="fig|37927.3.peg.3988"/>
<proteinExistence type="predicted"/>
<feature type="transmembrane region" description="Helical" evidence="1">
    <location>
        <begin position="20"/>
        <end position="41"/>
    </location>
</feature>
<keyword evidence="1" id="KW-1133">Transmembrane helix</keyword>
<evidence type="ECO:0000313" key="2">
    <source>
        <dbReference type="EMBL" id="AMM34541.1"/>
    </source>
</evidence>
<evidence type="ECO:0000313" key="3">
    <source>
        <dbReference type="Proteomes" id="UP000070134"/>
    </source>
</evidence>
<keyword evidence="1" id="KW-0472">Membrane</keyword>
<protein>
    <submittedName>
        <fullName evidence="2">Putative secreted protein</fullName>
    </submittedName>
</protein>
<dbReference type="KEGG" id="satk:SA2016_3886"/>
<keyword evidence="3" id="KW-1185">Reference proteome</keyword>